<evidence type="ECO:0000256" key="1">
    <source>
        <dbReference type="SAM" id="MobiDB-lite"/>
    </source>
</evidence>
<accession>A0A0B0MFU0</accession>
<organism evidence="2 3">
    <name type="scientific">Gossypium arboreum</name>
    <name type="common">Tree cotton</name>
    <name type="synonym">Gossypium nanking</name>
    <dbReference type="NCBI Taxonomy" id="29729"/>
    <lineage>
        <taxon>Eukaryota</taxon>
        <taxon>Viridiplantae</taxon>
        <taxon>Streptophyta</taxon>
        <taxon>Embryophyta</taxon>
        <taxon>Tracheophyta</taxon>
        <taxon>Spermatophyta</taxon>
        <taxon>Magnoliopsida</taxon>
        <taxon>eudicotyledons</taxon>
        <taxon>Gunneridae</taxon>
        <taxon>Pentapetalae</taxon>
        <taxon>rosids</taxon>
        <taxon>malvids</taxon>
        <taxon>Malvales</taxon>
        <taxon>Malvaceae</taxon>
        <taxon>Malvoideae</taxon>
        <taxon>Gossypium</taxon>
    </lineage>
</organism>
<reference evidence="3" key="1">
    <citation type="submission" date="2014-09" db="EMBL/GenBank/DDBJ databases">
        <authorList>
            <person name="Mudge J."/>
            <person name="Ramaraj T."/>
            <person name="Lindquist I.E."/>
            <person name="Bharti A.K."/>
            <person name="Sundararajan A."/>
            <person name="Cameron C.T."/>
            <person name="Woodward J.E."/>
            <person name="May G.D."/>
            <person name="Brubaker C."/>
            <person name="Broadhvest J."/>
            <person name="Wilkins T.A."/>
        </authorList>
    </citation>
    <scope>NUCLEOTIDE SEQUENCE</scope>
    <source>
        <strain evidence="3">cv. AKA8401</strain>
    </source>
</reference>
<name>A0A0B0MFU0_GOSAR</name>
<feature type="compositionally biased region" description="Polar residues" evidence="1">
    <location>
        <begin position="1"/>
        <end position="13"/>
    </location>
</feature>
<dbReference type="Proteomes" id="UP000032142">
    <property type="component" value="Unassembled WGS sequence"/>
</dbReference>
<sequence>MPSYISQTQTQLNEFGHSHP</sequence>
<proteinExistence type="predicted"/>
<keyword evidence="3" id="KW-1185">Reference proteome</keyword>
<dbReference type="EMBL" id="JRRC01165946">
    <property type="protein sequence ID" value="KHG01033.1"/>
    <property type="molecule type" value="Genomic_DNA"/>
</dbReference>
<comment type="caution">
    <text evidence="2">The sequence shown here is derived from an EMBL/GenBank/DDBJ whole genome shotgun (WGS) entry which is preliminary data.</text>
</comment>
<protein>
    <submittedName>
        <fullName evidence="2">Uncharacterized protein</fullName>
    </submittedName>
</protein>
<dbReference type="AlphaFoldDB" id="A0A0B0MFU0"/>
<feature type="region of interest" description="Disordered" evidence="1">
    <location>
        <begin position="1"/>
        <end position="20"/>
    </location>
</feature>
<evidence type="ECO:0000313" key="3">
    <source>
        <dbReference type="Proteomes" id="UP000032142"/>
    </source>
</evidence>
<evidence type="ECO:0000313" key="2">
    <source>
        <dbReference type="EMBL" id="KHG01033.1"/>
    </source>
</evidence>
<gene>
    <name evidence="2" type="ORF">F383_39169</name>
</gene>